<dbReference type="Proteomes" id="UP001190700">
    <property type="component" value="Unassembled WGS sequence"/>
</dbReference>
<feature type="compositionally biased region" description="Low complexity" evidence="1">
    <location>
        <begin position="193"/>
        <end position="203"/>
    </location>
</feature>
<feature type="compositionally biased region" description="Polar residues" evidence="1">
    <location>
        <begin position="226"/>
        <end position="239"/>
    </location>
</feature>
<evidence type="ECO:0000313" key="4">
    <source>
        <dbReference type="Proteomes" id="UP001190700"/>
    </source>
</evidence>
<feature type="region of interest" description="Disordered" evidence="1">
    <location>
        <begin position="193"/>
        <end position="261"/>
    </location>
</feature>
<feature type="compositionally biased region" description="Basic and acidic residues" evidence="1">
    <location>
        <begin position="211"/>
        <end position="223"/>
    </location>
</feature>
<keyword evidence="2" id="KW-0812">Transmembrane</keyword>
<dbReference type="EMBL" id="LGRX02015676">
    <property type="protein sequence ID" value="KAK3263146.1"/>
    <property type="molecule type" value="Genomic_DNA"/>
</dbReference>
<evidence type="ECO:0000256" key="1">
    <source>
        <dbReference type="SAM" id="MobiDB-lite"/>
    </source>
</evidence>
<keyword evidence="4" id="KW-1185">Reference proteome</keyword>
<evidence type="ECO:0000256" key="2">
    <source>
        <dbReference type="SAM" id="Phobius"/>
    </source>
</evidence>
<keyword evidence="2" id="KW-1133">Transmembrane helix</keyword>
<organism evidence="3 4">
    <name type="scientific">Cymbomonas tetramitiformis</name>
    <dbReference type="NCBI Taxonomy" id="36881"/>
    <lineage>
        <taxon>Eukaryota</taxon>
        <taxon>Viridiplantae</taxon>
        <taxon>Chlorophyta</taxon>
        <taxon>Pyramimonadophyceae</taxon>
        <taxon>Pyramimonadales</taxon>
        <taxon>Pyramimonadaceae</taxon>
        <taxon>Cymbomonas</taxon>
    </lineage>
</organism>
<feature type="compositionally biased region" description="Basic and acidic residues" evidence="1">
    <location>
        <begin position="87"/>
        <end position="104"/>
    </location>
</feature>
<comment type="caution">
    <text evidence="3">The sequence shown here is derived from an EMBL/GenBank/DDBJ whole genome shotgun (WGS) entry which is preliminary data.</text>
</comment>
<accession>A0AAE0KWB8</accession>
<protein>
    <submittedName>
        <fullName evidence="3">Uncharacterized protein</fullName>
    </submittedName>
</protein>
<feature type="region of interest" description="Disordered" evidence="1">
    <location>
        <begin position="79"/>
        <end position="114"/>
    </location>
</feature>
<reference evidence="3 4" key="1">
    <citation type="journal article" date="2015" name="Genome Biol. Evol.">
        <title>Comparative Genomics of a Bacterivorous Green Alga Reveals Evolutionary Causalities and Consequences of Phago-Mixotrophic Mode of Nutrition.</title>
        <authorList>
            <person name="Burns J.A."/>
            <person name="Paasch A."/>
            <person name="Narechania A."/>
            <person name="Kim E."/>
        </authorList>
    </citation>
    <scope>NUCLEOTIDE SEQUENCE [LARGE SCALE GENOMIC DNA]</scope>
    <source>
        <strain evidence="3 4">PLY_AMNH</strain>
    </source>
</reference>
<feature type="transmembrane region" description="Helical" evidence="2">
    <location>
        <begin position="23"/>
        <end position="46"/>
    </location>
</feature>
<sequence>MGNANWEYYSTKQAEEKKKQMGYVNLSCKLLLELSALLICLHLLYLRRPSKKHREQRVIHTALSMIVTDDSSRILRATSGKTANRLSSKEGEKRVGSEVMDRKVQSSQAREQARKAKAKADAKAAAIREAVRAQMAAEDEQDLVKRAAKKKAEVAKGGNSQEKAERAERQAAMNDIAEALRYGQEVAAQAEAQAQAQAAEAPATEGWARFRGQEAGRNAREGNPEPQDNSSTEWGSSGVSGLPPRAALQDSSTPVNLMDDEAERLDKIKELEERRKRLEQEMKGLL</sequence>
<gene>
    <name evidence="3" type="ORF">CYMTET_28033</name>
</gene>
<dbReference type="AlphaFoldDB" id="A0AAE0KWB8"/>
<evidence type="ECO:0000313" key="3">
    <source>
        <dbReference type="EMBL" id="KAK3263146.1"/>
    </source>
</evidence>
<name>A0AAE0KWB8_9CHLO</name>
<keyword evidence="2" id="KW-0472">Membrane</keyword>
<proteinExistence type="predicted"/>